<keyword evidence="3" id="KW-1185">Reference proteome</keyword>
<dbReference type="InterPro" id="IPR032466">
    <property type="entry name" value="Metal_Hydrolase"/>
</dbReference>
<dbReference type="InterPro" id="IPR052358">
    <property type="entry name" value="Aro_Compnd_Degr_Hydrolases"/>
</dbReference>
<comment type="caution">
    <text evidence="2">The sequence shown here is derived from an EMBL/GenBank/DDBJ whole genome shotgun (WGS) entry which is preliminary data.</text>
</comment>
<dbReference type="RefSeq" id="WP_220191549.1">
    <property type="nucleotide sequence ID" value="NZ_BNJF01000001.1"/>
</dbReference>
<dbReference type="Pfam" id="PF04909">
    <property type="entry name" value="Amidohydro_2"/>
    <property type="match status" value="1"/>
</dbReference>
<dbReference type="PANTHER" id="PTHR35563:SF2">
    <property type="entry name" value="BARREL METAL-DEPENDENT HYDROLASE, PUTATIVE (AFU_ORTHOLOGUE AFUA_1G16240)-RELATED"/>
    <property type="match status" value="1"/>
</dbReference>
<sequence length="258" mass="29016">MDAIHYPIFDSHFHIIDPRFPLAPNQGFVPEPYSIEDYRTRTAAFNMQGGAIVSGSFQAHDQGYLLEALRRLGPAYVGVTQLPVDVSDEIILSLHKLGVRAVRFNLRRGGTEQLNWLEEMARRIFSLAGWHIEVYIDSRDLSSLAPRLLDLPKVCIDHLGLSREGFPELLRLVERGVYVKASGFGRVNMDVPTALREITRRNPHALLFGTDLPCTRSPRTFQDADVTLVLETLGEEMAHNAFIKNALALYKPRQGQPG</sequence>
<reference evidence="2" key="1">
    <citation type="submission" date="2020-10" db="EMBL/GenBank/DDBJ databases">
        <title>Taxonomic study of unclassified bacteria belonging to the class Ktedonobacteria.</title>
        <authorList>
            <person name="Yabe S."/>
            <person name="Wang C.M."/>
            <person name="Zheng Y."/>
            <person name="Sakai Y."/>
            <person name="Cavaletti L."/>
            <person name="Monciardini P."/>
            <person name="Donadio S."/>
        </authorList>
    </citation>
    <scope>NUCLEOTIDE SEQUENCE</scope>
    <source>
        <strain evidence="2">SOSP1-1</strain>
    </source>
</reference>
<organism evidence="2 3">
    <name type="scientific">Ktedonospora formicarum</name>
    <dbReference type="NCBI Taxonomy" id="2778364"/>
    <lineage>
        <taxon>Bacteria</taxon>
        <taxon>Bacillati</taxon>
        <taxon>Chloroflexota</taxon>
        <taxon>Ktedonobacteria</taxon>
        <taxon>Ktedonobacterales</taxon>
        <taxon>Ktedonobacteraceae</taxon>
        <taxon>Ktedonospora</taxon>
    </lineage>
</organism>
<gene>
    <name evidence="2" type="ORF">KSX_01120</name>
</gene>
<accession>A0A8J3HZ57</accession>
<keyword evidence="2" id="KW-0378">Hydrolase</keyword>
<dbReference type="InterPro" id="IPR006680">
    <property type="entry name" value="Amidohydro-rel"/>
</dbReference>
<proteinExistence type="predicted"/>
<dbReference type="EMBL" id="BNJF01000001">
    <property type="protein sequence ID" value="GHO41949.1"/>
    <property type="molecule type" value="Genomic_DNA"/>
</dbReference>
<feature type="domain" description="Amidohydrolase-related" evidence="1">
    <location>
        <begin position="10"/>
        <end position="251"/>
    </location>
</feature>
<name>A0A8J3HZ57_9CHLR</name>
<protein>
    <submittedName>
        <fullName evidence="2">2-pyrone-4,6-dicarboxylate hydrolase</fullName>
    </submittedName>
</protein>
<dbReference type="PANTHER" id="PTHR35563">
    <property type="entry name" value="BARREL METAL-DEPENDENT HYDROLASE, PUTATIVE (AFU_ORTHOLOGUE AFUA_1G16240)-RELATED"/>
    <property type="match status" value="1"/>
</dbReference>
<dbReference type="AlphaFoldDB" id="A0A8J3HZ57"/>
<dbReference type="GO" id="GO:0016787">
    <property type="term" value="F:hydrolase activity"/>
    <property type="evidence" value="ECO:0007669"/>
    <property type="project" value="UniProtKB-KW"/>
</dbReference>
<dbReference type="Proteomes" id="UP000612362">
    <property type="component" value="Unassembled WGS sequence"/>
</dbReference>
<dbReference type="Gene3D" id="3.20.20.140">
    <property type="entry name" value="Metal-dependent hydrolases"/>
    <property type="match status" value="1"/>
</dbReference>
<evidence type="ECO:0000259" key="1">
    <source>
        <dbReference type="Pfam" id="PF04909"/>
    </source>
</evidence>
<evidence type="ECO:0000313" key="2">
    <source>
        <dbReference type="EMBL" id="GHO41949.1"/>
    </source>
</evidence>
<evidence type="ECO:0000313" key="3">
    <source>
        <dbReference type="Proteomes" id="UP000612362"/>
    </source>
</evidence>
<dbReference type="SUPFAM" id="SSF51556">
    <property type="entry name" value="Metallo-dependent hydrolases"/>
    <property type="match status" value="1"/>
</dbReference>